<dbReference type="OrthoDB" id="9758509at2"/>
<dbReference type="EMBL" id="QZEY01000018">
    <property type="protein sequence ID" value="RJL23588.1"/>
    <property type="molecule type" value="Genomic_DNA"/>
</dbReference>
<evidence type="ECO:0000313" key="3">
    <source>
        <dbReference type="EMBL" id="RJL23588.1"/>
    </source>
</evidence>
<dbReference type="Pfam" id="PF20256">
    <property type="entry name" value="MoCoBD_2"/>
    <property type="match status" value="1"/>
</dbReference>
<keyword evidence="3" id="KW-0560">Oxidoreductase</keyword>
<dbReference type="InterPro" id="IPR016208">
    <property type="entry name" value="Ald_Oxase/xanthine_DH-like"/>
</dbReference>
<dbReference type="InterPro" id="IPR017609">
    <property type="entry name" value="Xanthine_dehydrogenase_dsu"/>
</dbReference>
<dbReference type="RefSeq" id="WP_119930375.1">
    <property type="nucleotide sequence ID" value="NZ_QZEY01000018.1"/>
</dbReference>
<dbReference type="GO" id="GO:0005506">
    <property type="term" value="F:iron ion binding"/>
    <property type="evidence" value="ECO:0007669"/>
    <property type="project" value="InterPro"/>
</dbReference>
<dbReference type="InterPro" id="IPR036856">
    <property type="entry name" value="Ald_Oxase/Xan_DH_a/b_sf"/>
</dbReference>
<dbReference type="SUPFAM" id="SSF56003">
    <property type="entry name" value="Molybdenum cofactor-binding domain"/>
    <property type="match status" value="1"/>
</dbReference>
<comment type="caution">
    <text evidence="3">The sequence shown here is derived from an EMBL/GenBank/DDBJ whole genome shotgun (WGS) entry which is preliminary data.</text>
</comment>
<accession>A0A3A4AQQ5</accession>
<protein>
    <submittedName>
        <fullName evidence="3">Xanthine dehydrogenase subunit D</fullName>
        <ecNumber evidence="3">1.17.1.4</ecNumber>
    </submittedName>
</protein>
<feature type="domain" description="Aldehyde oxidase/xanthine dehydrogenase a/b hammerhead" evidence="2">
    <location>
        <begin position="34"/>
        <end position="140"/>
    </location>
</feature>
<feature type="region of interest" description="Disordered" evidence="1">
    <location>
        <begin position="1"/>
        <end position="28"/>
    </location>
</feature>
<dbReference type="PANTHER" id="PTHR11908:SF157">
    <property type="entry name" value="XANTHINE DEHYDROGENASE SUBUNIT D-RELATED"/>
    <property type="match status" value="1"/>
</dbReference>
<dbReference type="Gene3D" id="3.90.1170.50">
    <property type="entry name" value="Aldehyde oxidase/xanthine dehydrogenase, a/b hammerhead"/>
    <property type="match status" value="1"/>
</dbReference>
<dbReference type="SMART" id="SM01008">
    <property type="entry name" value="Ald_Xan_dh_C"/>
    <property type="match status" value="1"/>
</dbReference>
<dbReference type="PANTHER" id="PTHR11908">
    <property type="entry name" value="XANTHINE DEHYDROGENASE"/>
    <property type="match status" value="1"/>
</dbReference>
<dbReference type="InterPro" id="IPR008274">
    <property type="entry name" value="AldOxase/xan_DH_MoCoBD1"/>
</dbReference>
<dbReference type="InterPro" id="IPR046867">
    <property type="entry name" value="AldOxase/xan_DH_MoCoBD2"/>
</dbReference>
<dbReference type="InterPro" id="IPR037165">
    <property type="entry name" value="AldOxase/xan_DH_Mopterin-bd_sf"/>
</dbReference>
<name>A0A3A4AQQ5_9ACTN</name>
<dbReference type="Gene3D" id="3.30.365.10">
    <property type="entry name" value="Aldehyde oxidase/xanthine dehydrogenase, molybdopterin binding domain"/>
    <property type="match status" value="4"/>
</dbReference>
<keyword evidence="4" id="KW-1185">Reference proteome</keyword>
<reference evidence="3 4" key="1">
    <citation type="submission" date="2018-09" db="EMBL/GenBank/DDBJ databases">
        <title>YIM 75507 draft genome.</title>
        <authorList>
            <person name="Tang S."/>
            <person name="Feng Y."/>
        </authorList>
    </citation>
    <scope>NUCLEOTIDE SEQUENCE [LARGE SCALE GENOMIC DNA]</scope>
    <source>
        <strain evidence="3 4">YIM 75507</strain>
    </source>
</reference>
<gene>
    <name evidence="3" type="primary">pucD</name>
    <name evidence="3" type="ORF">D5H75_32305</name>
</gene>
<dbReference type="Pfam" id="PF01315">
    <property type="entry name" value="Ald_Xan_dh_C"/>
    <property type="match status" value="1"/>
</dbReference>
<dbReference type="Pfam" id="PF02738">
    <property type="entry name" value="MoCoBD_1"/>
    <property type="match status" value="1"/>
</dbReference>
<dbReference type="AlphaFoldDB" id="A0A3A4AQQ5"/>
<proteinExistence type="predicted"/>
<dbReference type="SUPFAM" id="SSF54665">
    <property type="entry name" value="CO dehydrogenase molybdoprotein N-domain-like"/>
    <property type="match status" value="1"/>
</dbReference>
<dbReference type="InterPro" id="IPR000674">
    <property type="entry name" value="Ald_Oxase/Xan_DH_a/b"/>
</dbReference>
<dbReference type="NCBIfam" id="TIGR03196">
    <property type="entry name" value="pucD"/>
    <property type="match status" value="1"/>
</dbReference>
<organism evidence="3 4">
    <name type="scientific">Bailinhaonella thermotolerans</name>
    <dbReference type="NCBI Taxonomy" id="1070861"/>
    <lineage>
        <taxon>Bacteria</taxon>
        <taxon>Bacillati</taxon>
        <taxon>Actinomycetota</taxon>
        <taxon>Actinomycetes</taxon>
        <taxon>Streptosporangiales</taxon>
        <taxon>Streptosporangiaceae</taxon>
        <taxon>Bailinhaonella</taxon>
    </lineage>
</organism>
<evidence type="ECO:0000259" key="2">
    <source>
        <dbReference type="SMART" id="SM01008"/>
    </source>
</evidence>
<evidence type="ECO:0000313" key="4">
    <source>
        <dbReference type="Proteomes" id="UP000265768"/>
    </source>
</evidence>
<sequence length="763" mass="81771">MTMTPAKVPRELDSPLDGGVGESRRRPDGTLKVTGEFAYSSDLWLEGMLWGVTLRSPHPRARIRSIDVSEALAHPGVEAVLTHEDVPGFKFYGLEHKDQPVLAIDQVRYQGEPVALVAADHPEVARRAAAKIKVDYEVLTPITDARRAAFDPDCEKVHEDGNVVRHQPVIFGGDVAEARAGADVIVSETFEVGIQDQAFLGPESGLAVPGEDGGVDLYVATQWMHSDLWQIAPCLGLPEEKVRMTMAGVGGAFGGREDLSMQIHAAMLAMRTGKPVKIVYNREESFFGHVHRHPARMRYEYGATRDGKLVFAEAEIILDGGAYASSTPNVVGNAASLGVGPYKIPSIRVDAYGVYTNNPPCGAMRGFGAVQACFAYESMMDRMAAALGLDPVTFRQINAAHPGDALATGQVLEHMAPLAEMLGRLKAMPMPPERDAAGHDLRELPGGVSNTTHGEGVRRGVGYGVGIKNICFSEGFDDYSTARVRLSIIGGEPTVLVHTSAAEVGQGLVTLKAQIARSELGVRRVTIAPADNQVGSAGSSSASRQSYMTGGAVKVACEAVRERMFKLFEERLGRPPASLAEAVEHLPEVLGDEVIDETREFHHHRTERMDPVTGQANSHTQLAICVHRAVVDVDVELGLVKVVELAAVQDVGKIMNPLSLEGQIHGGTAQGLGLALMEEIVVADGKVRNPSFTDYLIPTILDMPPMRLDILEYADPRAPYGLRGAGEPPTLSSTPAIVAAIRDASGLALTRVPVRPEHIAGSS</sequence>
<dbReference type="GO" id="GO:0004854">
    <property type="term" value="F:xanthine dehydrogenase activity"/>
    <property type="evidence" value="ECO:0007669"/>
    <property type="project" value="UniProtKB-EC"/>
</dbReference>
<dbReference type="EC" id="1.17.1.4" evidence="3"/>
<dbReference type="Proteomes" id="UP000265768">
    <property type="component" value="Unassembled WGS sequence"/>
</dbReference>
<evidence type="ECO:0000256" key="1">
    <source>
        <dbReference type="SAM" id="MobiDB-lite"/>
    </source>
</evidence>